<proteinExistence type="predicted"/>
<sequence length="79" mass="8937">MPRVRTEYRVDHSTERDDVKEDRTVDDDDDSLERQSESESDIDEGDDPLASACSVVRAANIPPDKVDTVVAMQWSVEKL</sequence>
<evidence type="ECO:0000313" key="3">
    <source>
        <dbReference type="Proteomes" id="UP001152561"/>
    </source>
</evidence>
<feature type="region of interest" description="Disordered" evidence="1">
    <location>
        <begin position="1"/>
        <end position="50"/>
    </location>
</feature>
<comment type="caution">
    <text evidence="2">The sequence shown here is derived from an EMBL/GenBank/DDBJ whole genome shotgun (WGS) entry which is preliminary data.</text>
</comment>
<name>A0A9Q1RG78_9SOLA</name>
<evidence type="ECO:0000313" key="2">
    <source>
        <dbReference type="EMBL" id="KAJ8554274.1"/>
    </source>
</evidence>
<gene>
    <name evidence="2" type="ORF">K7X08_024952</name>
</gene>
<organism evidence="2 3">
    <name type="scientific">Anisodus acutangulus</name>
    <dbReference type="NCBI Taxonomy" id="402998"/>
    <lineage>
        <taxon>Eukaryota</taxon>
        <taxon>Viridiplantae</taxon>
        <taxon>Streptophyta</taxon>
        <taxon>Embryophyta</taxon>
        <taxon>Tracheophyta</taxon>
        <taxon>Spermatophyta</taxon>
        <taxon>Magnoliopsida</taxon>
        <taxon>eudicotyledons</taxon>
        <taxon>Gunneridae</taxon>
        <taxon>Pentapetalae</taxon>
        <taxon>asterids</taxon>
        <taxon>lamiids</taxon>
        <taxon>Solanales</taxon>
        <taxon>Solanaceae</taxon>
        <taxon>Solanoideae</taxon>
        <taxon>Hyoscyameae</taxon>
        <taxon>Anisodus</taxon>
    </lineage>
</organism>
<dbReference type="Proteomes" id="UP001152561">
    <property type="component" value="Unassembled WGS sequence"/>
</dbReference>
<protein>
    <submittedName>
        <fullName evidence="2">Uncharacterized protein</fullName>
    </submittedName>
</protein>
<dbReference type="AlphaFoldDB" id="A0A9Q1RG78"/>
<feature type="compositionally biased region" description="Acidic residues" evidence="1">
    <location>
        <begin position="38"/>
        <end position="47"/>
    </location>
</feature>
<evidence type="ECO:0000256" key="1">
    <source>
        <dbReference type="SAM" id="MobiDB-lite"/>
    </source>
</evidence>
<feature type="compositionally biased region" description="Basic and acidic residues" evidence="1">
    <location>
        <begin position="1"/>
        <end position="23"/>
    </location>
</feature>
<accession>A0A9Q1RG78</accession>
<dbReference type="EMBL" id="JAJAGQ010000009">
    <property type="protein sequence ID" value="KAJ8554274.1"/>
    <property type="molecule type" value="Genomic_DNA"/>
</dbReference>
<keyword evidence="3" id="KW-1185">Reference proteome</keyword>
<reference evidence="3" key="1">
    <citation type="journal article" date="2023" name="Proc. Natl. Acad. Sci. U.S.A.">
        <title>Genomic and structural basis for evolution of tropane alkaloid biosynthesis.</title>
        <authorList>
            <person name="Wanga Y.-J."/>
            <person name="Taina T."/>
            <person name="Yua J.-Y."/>
            <person name="Lia J."/>
            <person name="Xua B."/>
            <person name="Chenc J."/>
            <person name="D'Auriad J.C."/>
            <person name="Huanga J.-P."/>
            <person name="Huanga S.-X."/>
        </authorList>
    </citation>
    <scope>NUCLEOTIDE SEQUENCE [LARGE SCALE GENOMIC DNA]</scope>
    <source>
        <strain evidence="3">cv. KIB-2019</strain>
    </source>
</reference>